<evidence type="ECO:0000313" key="5">
    <source>
        <dbReference type="Proteomes" id="UP000271590"/>
    </source>
</evidence>
<reference evidence="2 5" key="1">
    <citation type="submission" date="2018-11" db="EMBL/GenBank/DDBJ databases">
        <title>The genome of Variovorax sp T529.</title>
        <authorList>
            <person name="Gao J."/>
        </authorList>
    </citation>
    <scope>NUCLEOTIDE SEQUENCE [LARGE SCALE GENOMIC DNA]</scope>
    <source>
        <strain evidence="2 5">T529</strain>
    </source>
</reference>
<feature type="domain" description="VOC" evidence="1">
    <location>
        <begin position="2"/>
        <end position="129"/>
    </location>
</feature>
<dbReference type="InterPro" id="IPR037523">
    <property type="entry name" value="VOC_core"/>
</dbReference>
<dbReference type="Pfam" id="PF00903">
    <property type="entry name" value="Glyoxalase"/>
    <property type="match status" value="1"/>
</dbReference>
<dbReference type="EMBL" id="RXFQ01000001">
    <property type="protein sequence ID" value="RSZ44401.1"/>
    <property type="molecule type" value="Genomic_DNA"/>
</dbReference>
<dbReference type="Gene3D" id="3.10.180.10">
    <property type="entry name" value="2,3-Dihydroxybiphenyl 1,2-Dioxygenase, domain 1"/>
    <property type="match status" value="1"/>
</dbReference>
<reference evidence="3 4" key="2">
    <citation type="submission" date="2018-12" db="EMBL/GenBank/DDBJ databases">
        <title>The genome sequences of strain 502.</title>
        <authorList>
            <person name="Gao J."/>
            <person name="Sun J."/>
        </authorList>
    </citation>
    <scope>NUCLEOTIDE SEQUENCE [LARGE SCALE GENOMIC DNA]</scope>
    <source>
        <strain evidence="3 4">502</strain>
    </source>
</reference>
<dbReference type="AlphaFoldDB" id="A0A3P3E6R0"/>
<accession>A0A3P3E6R0</accession>
<dbReference type="SUPFAM" id="SSF54593">
    <property type="entry name" value="Glyoxalase/Bleomycin resistance protein/Dihydroxybiphenyl dioxygenase"/>
    <property type="match status" value="1"/>
</dbReference>
<organism evidence="2 5">
    <name type="scientific">Variovorax beijingensis</name>
    <dbReference type="NCBI Taxonomy" id="2496117"/>
    <lineage>
        <taxon>Bacteria</taxon>
        <taxon>Pseudomonadati</taxon>
        <taxon>Pseudomonadota</taxon>
        <taxon>Betaproteobacteria</taxon>
        <taxon>Burkholderiales</taxon>
        <taxon>Comamonadaceae</taxon>
        <taxon>Variovorax</taxon>
    </lineage>
</organism>
<dbReference type="RefSeq" id="WP_124961484.1">
    <property type="nucleotide sequence ID" value="NZ_CBFHCE010000351.1"/>
</dbReference>
<dbReference type="PANTHER" id="PTHR36113">
    <property type="entry name" value="LYASE, PUTATIVE-RELATED-RELATED"/>
    <property type="match status" value="1"/>
</dbReference>
<evidence type="ECO:0000259" key="1">
    <source>
        <dbReference type="PROSITE" id="PS51819"/>
    </source>
</evidence>
<dbReference type="PANTHER" id="PTHR36113:SF1">
    <property type="entry name" value="GLYOXALASE_BLEOMYCIN RESISTANCE PROTEIN_DIOXYGENASE"/>
    <property type="match status" value="1"/>
</dbReference>
<dbReference type="InterPro" id="IPR004360">
    <property type="entry name" value="Glyas_Fos-R_dOase_dom"/>
</dbReference>
<dbReference type="InterPro" id="IPR051332">
    <property type="entry name" value="Fosfomycin_Res_Enzymes"/>
</dbReference>
<evidence type="ECO:0000313" key="2">
    <source>
        <dbReference type="EMBL" id="RRH82121.1"/>
    </source>
</evidence>
<dbReference type="Proteomes" id="UP000271137">
    <property type="component" value="Unassembled WGS sequence"/>
</dbReference>
<keyword evidence="4" id="KW-1185">Reference proteome</keyword>
<proteinExistence type="predicted"/>
<gene>
    <name evidence="2" type="ORF">EH244_27530</name>
    <name evidence="3" type="ORF">EJO66_00070</name>
</gene>
<dbReference type="EMBL" id="RQXU01000026">
    <property type="protein sequence ID" value="RRH82121.1"/>
    <property type="molecule type" value="Genomic_DNA"/>
</dbReference>
<evidence type="ECO:0000313" key="4">
    <source>
        <dbReference type="Proteomes" id="UP000271137"/>
    </source>
</evidence>
<name>A0A3P3E6R0_9BURK</name>
<protein>
    <submittedName>
        <fullName evidence="2">Glyoxalase</fullName>
    </submittedName>
</protein>
<dbReference type="PROSITE" id="PS51819">
    <property type="entry name" value="VOC"/>
    <property type="match status" value="1"/>
</dbReference>
<dbReference type="InterPro" id="IPR029068">
    <property type="entry name" value="Glyas_Bleomycin-R_OHBP_Dase"/>
</dbReference>
<sequence length="129" mass="13990">MRIDHIALWTTDLDRCKRFYVDYFGATAGAGYVNPAKGFASCFLSLGDGARIEAMTTRTLSPVPAEPGAQRMGWTHLAISVGSEAAVDELTQRLKSDGHPLLDGPRRTGDGYYESVVLDPDGNRIEITA</sequence>
<comment type="caution">
    <text evidence="2">The sequence shown here is derived from an EMBL/GenBank/DDBJ whole genome shotgun (WGS) entry which is preliminary data.</text>
</comment>
<dbReference type="Proteomes" id="UP000271590">
    <property type="component" value="Unassembled WGS sequence"/>
</dbReference>
<evidence type="ECO:0000313" key="3">
    <source>
        <dbReference type="EMBL" id="RSZ44401.1"/>
    </source>
</evidence>